<organism evidence="6">
    <name type="scientific">hydrothermal vent metagenome</name>
    <dbReference type="NCBI Taxonomy" id="652676"/>
    <lineage>
        <taxon>unclassified sequences</taxon>
        <taxon>metagenomes</taxon>
        <taxon>ecological metagenomes</taxon>
    </lineage>
</organism>
<dbReference type="Gene3D" id="1.10.1330.10">
    <property type="entry name" value="Dockerin domain"/>
    <property type="match status" value="1"/>
</dbReference>
<dbReference type="InterPro" id="IPR053783">
    <property type="entry name" value="Dockerin_dom_GC-type"/>
</dbReference>
<dbReference type="InterPro" id="IPR022398">
    <property type="entry name" value="Peptidase_S8_His-AS"/>
</dbReference>
<dbReference type="InterPro" id="IPR018247">
    <property type="entry name" value="EF_Hand_1_Ca_BS"/>
</dbReference>
<dbReference type="PROSITE" id="PS00136">
    <property type="entry name" value="SUBTILASE_ASP"/>
    <property type="match status" value="1"/>
</dbReference>
<evidence type="ECO:0000313" key="6">
    <source>
        <dbReference type="EMBL" id="VAX41937.1"/>
    </source>
</evidence>
<dbReference type="SUPFAM" id="SSF52743">
    <property type="entry name" value="Subtilisin-like"/>
    <property type="match status" value="1"/>
</dbReference>
<dbReference type="PANTHER" id="PTHR43806">
    <property type="entry name" value="PEPTIDASE S8"/>
    <property type="match status" value="1"/>
</dbReference>
<dbReference type="InterPro" id="IPR023827">
    <property type="entry name" value="Peptidase_S8_Asp-AS"/>
</dbReference>
<keyword evidence="2" id="KW-0645">Protease</keyword>
<evidence type="ECO:0000259" key="5">
    <source>
        <dbReference type="Pfam" id="PF00082"/>
    </source>
</evidence>
<dbReference type="Pfam" id="PF00404">
    <property type="entry name" value="Dockerin_1"/>
    <property type="match status" value="1"/>
</dbReference>
<dbReference type="PROSITE" id="PS00137">
    <property type="entry name" value="SUBTILASE_HIS"/>
    <property type="match status" value="1"/>
</dbReference>
<protein>
    <recommendedName>
        <fullName evidence="5">Peptidase S8/S53 domain-containing protein</fullName>
    </recommendedName>
</protein>
<evidence type="ECO:0000256" key="4">
    <source>
        <dbReference type="ARBA" id="ARBA00022825"/>
    </source>
</evidence>
<dbReference type="InterPro" id="IPR000209">
    <property type="entry name" value="Peptidase_S8/S53_dom"/>
</dbReference>
<proteinExistence type="inferred from homology"/>
<dbReference type="GO" id="GO:0006508">
    <property type="term" value="P:proteolysis"/>
    <property type="evidence" value="ECO:0007669"/>
    <property type="project" value="UniProtKB-KW"/>
</dbReference>
<evidence type="ECO:0000256" key="2">
    <source>
        <dbReference type="ARBA" id="ARBA00022670"/>
    </source>
</evidence>
<dbReference type="PANTHER" id="PTHR43806:SF11">
    <property type="entry name" value="CEREVISIN-RELATED"/>
    <property type="match status" value="1"/>
</dbReference>
<evidence type="ECO:0000256" key="1">
    <source>
        <dbReference type="ARBA" id="ARBA00011073"/>
    </source>
</evidence>
<name>A0A3B1E8S6_9ZZZZ</name>
<dbReference type="NCBIfam" id="NF041540">
    <property type="entry name" value="dockerin_GC"/>
    <property type="match status" value="1"/>
</dbReference>
<dbReference type="GO" id="GO:0000272">
    <property type="term" value="P:polysaccharide catabolic process"/>
    <property type="evidence" value="ECO:0007669"/>
    <property type="project" value="InterPro"/>
</dbReference>
<dbReference type="PROSITE" id="PS51892">
    <property type="entry name" value="SUBTILASE"/>
    <property type="match status" value="1"/>
</dbReference>
<comment type="similarity">
    <text evidence="1">Belongs to the peptidase S8 family.</text>
</comment>
<dbReference type="Gene3D" id="3.40.50.200">
    <property type="entry name" value="Peptidase S8/S53 domain"/>
    <property type="match status" value="1"/>
</dbReference>
<feature type="domain" description="Peptidase S8/S53" evidence="5">
    <location>
        <begin position="175"/>
        <end position="465"/>
    </location>
</feature>
<dbReference type="Pfam" id="PF00082">
    <property type="entry name" value="Peptidase_S8"/>
    <property type="match status" value="1"/>
</dbReference>
<dbReference type="GO" id="GO:0004252">
    <property type="term" value="F:serine-type endopeptidase activity"/>
    <property type="evidence" value="ECO:0007669"/>
    <property type="project" value="InterPro"/>
</dbReference>
<evidence type="ECO:0000256" key="3">
    <source>
        <dbReference type="ARBA" id="ARBA00022801"/>
    </source>
</evidence>
<reference evidence="6" key="1">
    <citation type="submission" date="2018-06" db="EMBL/GenBank/DDBJ databases">
        <authorList>
            <person name="Zhirakovskaya E."/>
        </authorList>
    </citation>
    <scope>NUCLEOTIDE SEQUENCE</scope>
</reference>
<dbReference type="InterPro" id="IPR015500">
    <property type="entry name" value="Peptidase_S8_subtilisin-rel"/>
</dbReference>
<keyword evidence="4" id="KW-0720">Serine protease</keyword>
<dbReference type="AlphaFoldDB" id="A0A3B1E8S6"/>
<dbReference type="SUPFAM" id="SSF63446">
    <property type="entry name" value="Type I dockerin domain"/>
    <property type="match status" value="1"/>
</dbReference>
<dbReference type="InterPro" id="IPR036439">
    <property type="entry name" value="Dockerin_dom_sf"/>
</dbReference>
<keyword evidence="3" id="KW-0378">Hydrolase</keyword>
<dbReference type="EMBL" id="UOGK01000613">
    <property type="protein sequence ID" value="VAX41937.1"/>
    <property type="molecule type" value="Genomic_DNA"/>
</dbReference>
<dbReference type="PRINTS" id="PR00723">
    <property type="entry name" value="SUBTILISIN"/>
</dbReference>
<sequence length="534" mass="55794">MLNLLALACVSLSLHFSGGPGLEGVRDAGGVGDGADLVPVTIVLRDRAEPFDLGVLRGMSSDARRAHVITALQASSGAAQRGVLAQLSEAERAGGAASIEPLWIANVVTARVTEQLAQELRSRADVERVTISTEDDTPVLAAVPVSQDQSPGQRGIVCGVEAINAPDAWASGFVGEGVVIGVIDTGLCLTHPDIADRLWTNSGEIEGNGIDDDSNGFIDDIHGWNFENNSNNLADTNGHGSHVTGTIAGDGTQGTQCGVAPGAQIMTLKFRNHVSDEASVWFSMQYGLENGADVLNGSLGWLHLWNPLRPVWRQVCENTFAAGVSVVFSGGSEGSNFGIDSITTPGDVPDMITVGTTTCDMDIASFSSRGPVTWQDVQGYNDWPYPPGKRKPTIAAPGISTTSHALCGGYVIFSGAAMATAHASGAAALVLQANPDLDHYQVKQILKDTAIDRGDPGPDNTYGHGFIDAWAAVQAALDAACIADFNDDGEVNTLDVLSFLNAWTAGDPSADVNGDGEVNSLDVLEFLNRWNAGC</sequence>
<dbReference type="PROSITE" id="PS00018">
    <property type="entry name" value="EF_HAND_1"/>
    <property type="match status" value="2"/>
</dbReference>
<dbReference type="InterPro" id="IPR002105">
    <property type="entry name" value="Dockerin_1_rpt"/>
</dbReference>
<dbReference type="InterPro" id="IPR036852">
    <property type="entry name" value="Peptidase_S8/S53_dom_sf"/>
</dbReference>
<dbReference type="GO" id="GO:0004553">
    <property type="term" value="F:hydrolase activity, hydrolyzing O-glycosyl compounds"/>
    <property type="evidence" value="ECO:0007669"/>
    <property type="project" value="InterPro"/>
</dbReference>
<accession>A0A3B1E8S6</accession>
<gene>
    <name evidence="6" type="ORF">MNBD_PLANCTO03-92</name>
</gene>
<dbReference type="InterPro" id="IPR050131">
    <property type="entry name" value="Peptidase_S8_subtilisin-like"/>
</dbReference>